<organism evidence="2 3">
    <name type="scientific">Pristionchus mayeri</name>
    <dbReference type="NCBI Taxonomy" id="1317129"/>
    <lineage>
        <taxon>Eukaryota</taxon>
        <taxon>Metazoa</taxon>
        <taxon>Ecdysozoa</taxon>
        <taxon>Nematoda</taxon>
        <taxon>Chromadorea</taxon>
        <taxon>Rhabditida</taxon>
        <taxon>Rhabditina</taxon>
        <taxon>Diplogasteromorpha</taxon>
        <taxon>Diplogasteroidea</taxon>
        <taxon>Neodiplogasteridae</taxon>
        <taxon>Pristionchus</taxon>
    </lineage>
</organism>
<evidence type="ECO:0000313" key="3">
    <source>
        <dbReference type="Proteomes" id="UP001328107"/>
    </source>
</evidence>
<keyword evidence="1" id="KW-0175">Coiled coil</keyword>
<sequence length="119" mass="13903">EREKEGQLRVNEKDEGEGNATTDLIGRLIEEQRLHRELAETHHISTLEEQLRIQQEEIAARDARIERLEKEVKGHADLDLFTLPKKEEQQRQKEMAKAEKTLARLQKLLDAAESEKVRL</sequence>
<protein>
    <submittedName>
        <fullName evidence="2">Uncharacterized protein</fullName>
    </submittedName>
</protein>
<keyword evidence="3" id="KW-1185">Reference proteome</keyword>
<evidence type="ECO:0000256" key="1">
    <source>
        <dbReference type="SAM" id="Coils"/>
    </source>
</evidence>
<accession>A0AAN4ZPQ5</accession>
<reference evidence="3" key="1">
    <citation type="submission" date="2022-10" db="EMBL/GenBank/DDBJ databases">
        <title>Genome assembly of Pristionchus species.</title>
        <authorList>
            <person name="Yoshida K."/>
            <person name="Sommer R.J."/>
        </authorList>
    </citation>
    <scope>NUCLEOTIDE SEQUENCE [LARGE SCALE GENOMIC DNA]</scope>
    <source>
        <strain evidence="3">RS5460</strain>
    </source>
</reference>
<feature type="non-terminal residue" evidence="2">
    <location>
        <position position="119"/>
    </location>
</feature>
<feature type="non-terminal residue" evidence="2">
    <location>
        <position position="1"/>
    </location>
</feature>
<name>A0AAN4ZPQ5_9BILA</name>
<feature type="coiled-coil region" evidence="1">
    <location>
        <begin position="44"/>
        <end position="115"/>
    </location>
</feature>
<evidence type="ECO:0000313" key="2">
    <source>
        <dbReference type="EMBL" id="GMR41515.1"/>
    </source>
</evidence>
<gene>
    <name evidence="2" type="ORF">PMAYCL1PPCAC_11710</name>
</gene>
<comment type="caution">
    <text evidence="2">The sequence shown here is derived from an EMBL/GenBank/DDBJ whole genome shotgun (WGS) entry which is preliminary data.</text>
</comment>
<proteinExistence type="predicted"/>
<dbReference type="AlphaFoldDB" id="A0AAN4ZPQ5"/>
<dbReference type="EMBL" id="BTRK01000003">
    <property type="protein sequence ID" value="GMR41515.1"/>
    <property type="molecule type" value="Genomic_DNA"/>
</dbReference>
<dbReference type="Proteomes" id="UP001328107">
    <property type="component" value="Unassembled WGS sequence"/>
</dbReference>